<dbReference type="EMBL" id="LR881468">
    <property type="protein sequence ID" value="CAD5321995.1"/>
    <property type="molecule type" value="Genomic_DNA"/>
</dbReference>
<name>A0A7G2ELX4_ARATH</name>
<dbReference type="AlphaFoldDB" id="A0A7G2ELX4"/>
<organism evidence="1 2">
    <name type="scientific">Arabidopsis thaliana</name>
    <name type="common">Mouse-ear cress</name>
    <dbReference type="NCBI Taxonomy" id="3702"/>
    <lineage>
        <taxon>Eukaryota</taxon>
        <taxon>Viridiplantae</taxon>
        <taxon>Streptophyta</taxon>
        <taxon>Embryophyta</taxon>
        <taxon>Tracheophyta</taxon>
        <taxon>Spermatophyta</taxon>
        <taxon>Magnoliopsida</taxon>
        <taxon>eudicotyledons</taxon>
        <taxon>Gunneridae</taxon>
        <taxon>Pentapetalae</taxon>
        <taxon>rosids</taxon>
        <taxon>malvids</taxon>
        <taxon>Brassicales</taxon>
        <taxon>Brassicaceae</taxon>
        <taxon>Camelineae</taxon>
        <taxon>Arabidopsis</taxon>
    </lineage>
</organism>
<evidence type="ECO:0000313" key="2">
    <source>
        <dbReference type="Proteomes" id="UP000516314"/>
    </source>
</evidence>
<accession>A0A7G2ELX4</accession>
<gene>
    <name evidence="1" type="ORF">AT9943_LOCUS10031</name>
</gene>
<reference evidence="1 2" key="1">
    <citation type="submission" date="2020-09" db="EMBL/GenBank/DDBJ databases">
        <authorList>
            <person name="Ashkenazy H."/>
        </authorList>
    </citation>
    <scope>NUCLEOTIDE SEQUENCE [LARGE SCALE GENOMIC DNA]</scope>
    <source>
        <strain evidence="2">cv. Cdm-0</strain>
    </source>
</reference>
<protein>
    <submittedName>
        <fullName evidence="1">(thale cress) hypothetical protein</fullName>
    </submittedName>
</protein>
<sequence length="102" mass="11985">MEVTETREEEEIKETKFQYISTIKFPMVSINPIFVSSKLVLHPLPSRLHLLLTSLQFGTHDEHQELGARQSYEDDIQQNRGVQHNTYCTYHHMADCQHYQPA</sequence>
<proteinExistence type="predicted"/>
<evidence type="ECO:0000313" key="1">
    <source>
        <dbReference type="EMBL" id="CAD5321995.1"/>
    </source>
</evidence>
<dbReference type="Proteomes" id="UP000516314">
    <property type="component" value="Chromosome 3"/>
</dbReference>